<organism evidence="1 2">
    <name type="scientific">Winslowiella arboricola</name>
    <dbReference type="NCBI Taxonomy" id="2978220"/>
    <lineage>
        <taxon>Bacteria</taxon>
        <taxon>Pseudomonadati</taxon>
        <taxon>Pseudomonadota</taxon>
        <taxon>Gammaproteobacteria</taxon>
        <taxon>Enterobacterales</taxon>
        <taxon>Erwiniaceae</taxon>
        <taxon>Winslowiella</taxon>
    </lineage>
</organism>
<accession>A0A9J6PPP4</accession>
<name>A0A9J6PPP4_9GAMM</name>
<sequence>MTLTTLNLQIDTELKAAVTETAKAMDRNGPQLIRDFMRETVQRQHDAWFREQVQAGIAQADRGEVLSDEFVEASAAAWRKQVTKKLAGK</sequence>
<dbReference type="Gene3D" id="6.20.450.20">
    <property type="match status" value="1"/>
</dbReference>
<dbReference type="EMBL" id="JAODIM010000039">
    <property type="protein sequence ID" value="MCU5777584.1"/>
    <property type="molecule type" value="Genomic_DNA"/>
</dbReference>
<comment type="caution">
    <text evidence="1">The sequence shown here is derived from an EMBL/GenBank/DDBJ whole genome shotgun (WGS) entry which is preliminary data.</text>
</comment>
<proteinExistence type="predicted"/>
<dbReference type="Proteomes" id="UP001064262">
    <property type="component" value="Unassembled WGS sequence"/>
</dbReference>
<protein>
    <submittedName>
        <fullName evidence="1">Uncharacterized protein</fullName>
    </submittedName>
</protein>
<reference evidence="1" key="1">
    <citation type="submission" date="2022-09" db="EMBL/GenBank/DDBJ databases">
        <title>Winslowiella arboricola sp. nov., isolated from bleeding cankers on broadleaf hosts.</title>
        <authorList>
            <person name="Brady C."/>
            <person name="Kaur S."/>
            <person name="Crampton B."/>
            <person name="Maddock D."/>
            <person name="Arnold D."/>
            <person name="Denman S."/>
        </authorList>
    </citation>
    <scope>NUCLEOTIDE SEQUENCE</scope>
    <source>
        <strain evidence="1">BAC 15a-03b</strain>
    </source>
</reference>
<dbReference type="AlphaFoldDB" id="A0A9J6PPP4"/>
<keyword evidence="2" id="KW-1185">Reference proteome</keyword>
<dbReference type="RefSeq" id="WP_267141174.1">
    <property type="nucleotide sequence ID" value="NZ_JAODIL010000053.1"/>
</dbReference>
<evidence type="ECO:0000313" key="2">
    <source>
        <dbReference type="Proteomes" id="UP001064262"/>
    </source>
</evidence>
<gene>
    <name evidence="1" type="ORF">N5923_08775</name>
</gene>
<evidence type="ECO:0000313" key="1">
    <source>
        <dbReference type="EMBL" id="MCU5777584.1"/>
    </source>
</evidence>